<name>A0ACC2I5Z8_9PLEO</name>
<sequence length="342" mass="38928">MEPTYNVVVTGGYGLVGSAIQWAVQTQEDPMFGRQNGENWIFLSRADGDLRSEKKLRRMFVLEVLIPCRDYHAAEKIFEMYKPQKLIHLAAHVGGMFKNSEEPMTFLRDNLLIDQTVLRLAHIHKVSKVVSCLSTCIFPDETVYPINESMLHDGPPHESNYGYAYAKRMLEVSNRAYAKQYGCEFMSVIPTNIYGPNDNFDDGCHFLPSLIKRLYEAKRQDAKAVSLLGSGKAMRQFIYSRDIAKLIIWTLRHYKVDETAEISIEDVTKLAGSVAGFSGSIEWDLSASDGQLKKTADNGKLRKLLPDFEFTDIREGIQHTLAWYAEQRELADGSRTKIKQRL</sequence>
<accession>A0ACC2I5Z8</accession>
<gene>
    <name evidence="1" type="ORF">OPT61_g6556</name>
</gene>
<organism evidence="1 2">
    <name type="scientific">Boeremia exigua</name>
    <dbReference type="NCBI Taxonomy" id="749465"/>
    <lineage>
        <taxon>Eukaryota</taxon>
        <taxon>Fungi</taxon>
        <taxon>Dikarya</taxon>
        <taxon>Ascomycota</taxon>
        <taxon>Pezizomycotina</taxon>
        <taxon>Dothideomycetes</taxon>
        <taxon>Pleosporomycetidae</taxon>
        <taxon>Pleosporales</taxon>
        <taxon>Pleosporineae</taxon>
        <taxon>Didymellaceae</taxon>
        <taxon>Boeremia</taxon>
    </lineage>
</organism>
<proteinExistence type="predicted"/>
<keyword evidence="2" id="KW-1185">Reference proteome</keyword>
<comment type="caution">
    <text evidence="1">The sequence shown here is derived from an EMBL/GenBank/DDBJ whole genome shotgun (WGS) entry which is preliminary data.</text>
</comment>
<reference evidence="1" key="1">
    <citation type="submission" date="2022-11" db="EMBL/GenBank/DDBJ databases">
        <title>Genome Sequence of Boeremia exigua.</title>
        <authorList>
            <person name="Buettner E."/>
        </authorList>
    </citation>
    <scope>NUCLEOTIDE SEQUENCE</scope>
    <source>
        <strain evidence="1">CU02</strain>
    </source>
</reference>
<dbReference type="Proteomes" id="UP001153331">
    <property type="component" value="Unassembled WGS sequence"/>
</dbReference>
<evidence type="ECO:0000313" key="1">
    <source>
        <dbReference type="EMBL" id="KAJ8110649.1"/>
    </source>
</evidence>
<protein>
    <submittedName>
        <fullName evidence="1">Uncharacterized protein</fullName>
    </submittedName>
</protein>
<evidence type="ECO:0000313" key="2">
    <source>
        <dbReference type="Proteomes" id="UP001153331"/>
    </source>
</evidence>
<dbReference type="EMBL" id="JAPHNI010000478">
    <property type="protein sequence ID" value="KAJ8110649.1"/>
    <property type="molecule type" value="Genomic_DNA"/>
</dbReference>